<keyword evidence="2" id="KW-1185">Reference proteome</keyword>
<comment type="caution">
    <text evidence="1">The sequence shown here is derived from an EMBL/GenBank/DDBJ whole genome shotgun (WGS) entry which is preliminary data.</text>
</comment>
<sequence>METRSKKKNKKKFRENGRLQTKFCTNKNCPRLRHNFISTYFKQDCKDTYIDDEREKWHRVFAEWNCYNKKCKNKWKSGYAWILLEKYENNIPAIDLTTEDYLKQECKRCHNKVNNLADWHHLLKDQKEAGGEHRSDLCEKCRA</sequence>
<feature type="non-terminal residue" evidence="1">
    <location>
        <position position="143"/>
    </location>
</feature>
<reference evidence="1" key="1">
    <citation type="submission" date="2021-06" db="EMBL/GenBank/DDBJ databases">
        <authorList>
            <person name="Kallberg Y."/>
            <person name="Tangrot J."/>
            <person name="Rosling A."/>
        </authorList>
    </citation>
    <scope>NUCLEOTIDE SEQUENCE</scope>
    <source>
        <strain evidence="1">AU212A</strain>
    </source>
</reference>
<evidence type="ECO:0000313" key="2">
    <source>
        <dbReference type="Proteomes" id="UP000789860"/>
    </source>
</evidence>
<dbReference type="EMBL" id="CAJVPM010001809">
    <property type="protein sequence ID" value="CAG8474252.1"/>
    <property type="molecule type" value="Genomic_DNA"/>
</dbReference>
<organism evidence="1 2">
    <name type="scientific">Scutellospora calospora</name>
    <dbReference type="NCBI Taxonomy" id="85575"/>
    <lineage>
        <taxon>Eukaryota</taxon>
        <taxon>Fungi</taxon>
        <taxon>Fungi incertae sedis</taxon>
        <taxon>Mucoromycota</taxon>
        <taxon>Glomeromycotina</taxon>
        <taxon>Glomeromycetes</taxon>
        <taxon>Diversisporales</taxon>
        <taxon>Gigasporaceae</taxon>
        <taxon>Scutellospora</taxon>
    </lineage>
</organism>
<dbReference type="Proteomes" id="UP000789860">
    <property type="component" value="Unassembled WGS sequence"/>
</dbReference>
<gene>
    <name evidence="1" type="ORF">SCALOS_LOCUS2157</name>
</gene>
<proteinExistence type="predicted"/>
<evidence type="ECO:0000313" key="1">
    <source>
        <dbReference type="EMBL" id="CAG8474252.1"/>
    </source>
</evidence>
<name>A0ACA9KHS1_9GLOM</name>
<protein>
    <submittedName>
        <fullName evidence="1">10895_t:CDS:1</fullName>
    </submittedName>
</protein>
<accession>A0ACA9KHS1</accession>